<protein>
    <submittedName>
        <fullName evidence="1">Uncharacterized protein</fullName>
    </submittedName>
</protein>
<dbReference type="Proteomes" id="UP000239872">
    <property type="component" value="Unassembled WGS sequence"/>
</dbReference>
<dbReference type="Gene3D" id="3.40.50.12370">
    <property type="match status" value="1"/>
</dbReference>
<name>A0A2S7T0P3_9BACT</name>
<dbReference type="AlphaFoldDB" id="A0A2S7T0P3"/>
<evidence type="ECO:0000313" key="2">
    <source>
        <dbReference type="Proteomes" id="UP000239872"/>
    </source>
</evidence>
<proteinExistence type="predicted"/>
<keyword evidence="2" id="KW-1185">Reference proteome</keyword>
<sequence length="288" mass="32715">MRWMYRKTTQLKTTHMTPTIIITNDFSESAHNAIDYTCKLIGDSQINIQLLHIYTMPVNYTSDAVALSSLKDDYDINQDNLDHDVERTREKYPHLNILGKTVVGGLIETLRDQIDEVKPEIIVMGAVGDYENLWMWDSELLNSLTSLAVPLLLVPAHVAFTPITNIGFACDYRTVLASRQVSFLKWLVGHTKAGLHVVHVSTTKLEVTAVEKENEAIVHDLLDDVKPQYYGIENPHVIESIASFVKEHNLDFLVVIPHSHGVWYNIFHQSHTKQLAKLNNMPILALHD</sequence>
<dbReference type="EMBL" id="PPSL01000001">
    <property type="protein sequence ID" value="PQJ12760.1"/>
    <property type="molecule type" value="Genomic_DNA"/>
</dbReference>
<accession>A0A2S7T0P3</accession>
<gene>
    <name evidence="1" type="ORF">CJD36_003150</name>
</gene>
<dbReference type="SUPFAM" id="SSF52402">
    <property type="entry name" value="Adenine nucleotide alpha hydrolases-like"/>
    <property type="match status" value="2"/>
</dbReference>
<comment type="caution">
    <text evidence="1">The sequence shown here is derived from an EMBL/GenBank/DDBJ whole genome shotgun (WGS) entry which is preliminary data.</text>
</comment>
<reference evidence="1 2" key="1">
    <citation type="submission" date="2018-01" db="EMBL/GenBank/DDBJ databases">
        <title>A novel member of the phylum Bacteroidetes isolated from glacier ice.</title>
        <authorList>
            <person name="Liu Q."/>
            <person name="Xin Y.-H."/>
        </authorList>
    </citation>
    <scope>NUCLEOTIDE SEQUENCE [LARGE SCALE GENOMIC DNA]</scope>
    <source>
        <strain evidence="1 2">RB1R16</strain>
    </source>
</reference>
<evidence type="ECO:0000313" key="1">
    <source>
        <dbReference type="EMBL" id="PQJ12760.1"/>
    </source>
</evidence>
<organism evidence="1 2">
    <name type="scientific">Flavipsychrobacter stenotrophus</name>
    <dbReference type="NCBI Taxonomy" id="2077091"/>
    <lineage>
        <taxon>Bacteria</taxon>
        <taxon>Pseudomonadati</taxon>
        <taxon>Bacteroidota</taxon>
        <taxon>Chitinophagia</taxon>
        <taxon>Chitinophagales</taxon>
        <taxon>Chitinophagaceae</taxon>
        <taxon>Flavipsychrobacter</taxon>
    </lineage>
</organism>